<organism evidence="3 4">
    <name type="scientific">Trachymyrmex cornetzi</name>
    <dbReference type="NCBI Taxonomy" id="471704"/>
    <lineage>
        <taxon>Eukaryota</taxon>
        <taxon>Metazoa</taxon>
        <taxon>Ecdysozoa</taxon>
        <taxon>Arthropoda</taxon>
        <taxon>Hexapoda</taxon>
        <taxon>Insecta</taxon>
        <taxon>Pterygota</taxon>
        <taxon>Neoptera</taxon>
        <taxon>Endopterygota</taxon>
        <taxon>Hymenoptera</taxon>
        <taxon>Apocrita</taxon>
        <taxon>Aculeata</taxon>
        <taxon>Formicoidea</taxon>
        <taxon>Formicidae</taxon>
        <taxon>Myrmicinae</taxon>
        <taxon>Trachymyrmex</taxon>
    </lineage>
</organism>
<reference evidence="3 4" key="1">
    <citation type="submission" date="2015-09" db="EMBL/GenBank/DDBJ databases">
        <title>Trachymyrmex cornetzi WGS genome.</title>
        <authorList>
            <person name="Nygaard S."/>
            <person name="Hu H."/>
            <person name="Boomsma J."/>
            <person name="Zhang G."/>
        </authorList>
    </citation>
    <scope>NUCLEOTIDE SEQUENCE [LARGE SCALE GENOMIC DNA]</scope>
    <source>
        <strain evidence="3">Tcor2-1</strain>
        <tissue evidence="3">Whole body</tissue>
    </source>
</reference>
<feature type="compositionally biased region" description="Basic and acidic residues" evidence="1">
    <location>
        <begin position="145"/>
        <end position="162"/>
    </location>
</feature>
<keyword evidence="4" id="KW-1185">Reference proteome</keyword>
<keyword evidence="2" id="KW-0812">Transmembrane</keyword>
<evidence type="ECO:0000256" key="1">
    <source>
        <dbReference type="SAM" id="MobiDB-lite"/>
    </source>
</evidence>
<keyword evidence="2" id="KW-1133">Transmembrane helix</keyword>
<keyword evidence="2" id="KW-0472">Membrane</keyword>
<gene>
    <name evidence="3" type="ORF">ALC57_00778</name>
</gene>
<feature type="region of interest" description="Disordered" evidence="1">
    <location>
        <begin position="256"/>
        <end position="276"/>
    </location>
</feature>
<feature type="transmembrane region" description="Helical" evidence="2">
    <location>
        <begin position="306"/>
        <end position="325"/>
    </location>
</feature>
<evidence type="ECO:0000313" key="4">
    <source>
        <dbReference type="Proteomes" id="UP000078492"/>
    </source>
</evidence>
<feature type="compositionally biased region" description="Basic and acidic residues" evidence="1">
    <location>
        <begin position="24"/>
        <end position="45"/>
    </location>
</feature>
<feature type="compositionally biased region" description="Basic and acidic residues" evidence="1">
    <location>
        <begin position="265"/>
        <end position="276"/>
    </location>
</feature>
<dbReference type="Proteomes" id="UP000078492">
    <property type="component" value="Unassembled WGS sequence"/>
</dbReference>
<dbReference type="AlphaFoldDB" id="A0A151JQX7"/>
<accession>A0A151JQX7</accession>
<evidence type="ECO:0000256" key="2">
    <source>
        <dbReference type="SAM" id="Phobius"/>
    </source>
</evidence>
<dbReference type="EMBL" id="KQ978619">
    <property type="protein sequence ID" value="KYN29773.1"/>
    <property type="molecule type" value="Genomic_DNA"/>
</dbReference>
<feature type="region of interest" description="Disordered" evidence="1">
    <location>
        <begin position="145"/>
        <end position="172"/>
    </location>
</feature>
<feature type="region of interest" description="Disordered" evidence="1">
    <location>
        <begin position="24"/>
        <end position="60"/>
    </location>
</feature>
<proteinExistence type="predicted"/>
<evidence type="ECO:0000313" key="3">
    <source>
        <dbReference type="EMBL" id="KYN29773.1"/>
    </source>
</evidence>
<name>A0A151JQX7_9HYME</name>
<protein>
    <submittedName>
        <fullName evidence="3">Uncharacterized protein</fullName>
    </submittedName>
</protein>
<sequence length="341" mass="39055">MLERDSHRKARCDCWLGVKADQRERDENRRENRIKKDSAVAKPYKDGYIPSVDSRGRSTRRRSCEIRWLERRERNTEVGKDGEMRETWERKIHIGEDSKELQRVKERIYDTFERSSVNEGNSRGEMKKKMRERTRMMDGGKYAEGEMTSAERRRKEWKPRDESEGDSALSSEQWIMRGGQSESKRVKASQSGQACSDLAKDTTGRKCHANARLFCDAGEQERGRVRNKGVDRFNGAHVLLYSFHAACWKFPAGGGAAASETGSRSWDKGPARRGRGWRDWRRGDPTLIKGLWKSKGPLDSLGQAEIYIIVALLIGFFTVVIGCWLSDNCWSPEPEGVVTLA</sequence>